<protein>
    <submittedName>
        <fullName evidence="1">RNA polymerase II mediator complex subunit</fullName>
    </submittedName>
</protein>
<dbReference type="EMBL" id="QTSX02003683">
    <property type="protein sequence ID" value="KAJ9068855.1"/>
    <property type="molecule type" value="Genomic_DNA"/>
</dbReference>
<evidence type="ECO:0000313" key="2">
    <source>
        <dbReference type="Proteomes" id="UP001165960"/>
    </source>
</evidence>
<sequence length="125" mass="14455">MSEERSQRKKRAAVEAELLKANATLHALGVTIIEHEGEQSNIMIGKRMNEIASCYQKIDELSEQIDIQVPFDFLQYLDDGKNPMNLHEIISREPLQKINLLRESFRPFRTSPLFSKKRCFLAPPL</sequence>
<accession>A0ACC2T2P9</accession>
<organism evidence="1 2">
    <name type="scientific">Entomophthora muscae</name>
    <dbReference type="NCBI Taxonomy" id="34485"/>
    <lineage>
        <taxon>Eukaryota</taxon>
        <taxon>Fungi</taxon>
        <taxon>Fungi incertae sedis</taxon>
        <taxon>Zoopagomycota</taxon>
        <taxon>Entomophthoromycotina</taxon>
        <taxon>Entomophthoromycetes</taxon>
        <taxon>Entomophthorales</taxon>
        <taxon>Entomophthoraceae</taxon>
        <taxon>Entomophthora</taxon>
    </lineage>
</organism>
<keyword evidence="2" id="KW-1185">Reference proteome</keyword>
<dbReference type="Proteomes" id="UP001165960">
    <property type="component" value="Unassembled WGS sequence"/>
</dbReference>
<gene>
    <name evidence="1" type="primary">NUT2</name>
    <name evidence="1" type="ORF">DSO57_1024508</name>
</gene>
<comment type="caution">
    <text evidence="1">The sequence shown here is derived from an EMBL/GenBank/DDBJ whole genome shotgun (WGS) entry which is preliminary data.</text>
</comment>
<name>A0ACC2T2P9_9FUNG</name>
<proteinExistence type="predicted"/>
<evidence type="ECO:0000313" key="1">
    <source>
        <dbReference type="EMBL" id="KAJ9068855.1"/>
    </source>
</evidence>
<reference evidence="1" key="1">
    <citation type="submission" date="2022-04" db="EMBL/GenBank/DDBJ databases">
        <title>Genome of the entomopathogenic fungus Entomophthora muscae.</title>
        <authorList>
            <person name="Elya C."/>
            <person name="Lovett B.R."/>
            <person name="Lee E."/>
            <person name="Macias A.M."/>
            <person name="Hajek A.E."/>
            <person name="De Bivort B.L."/>
            <person name="Kasson M.T."/>
            <person name="De Fine Licht H.H."/>
            <person name="Stajich J.E."/>
        </authorList>
    </citation>
    <scope>NUCLEOTIDE SEQUENCE</scope>
    <source>
        <strain evidence="1">Berkeley</strain>
    </source>
</reference>